<dbReference type="AlphaFoldDB" id="A0A5B8S2M4"/>
<accession>A0A5B8S2M4</accession>
<protein>
    <submittedName>
        <fullName evidence="3">Peptidoglycan DD-metalloendopeptidase family protein</fullName>
    </submittedName>
</protein>
<sequence>MFISREALETGVGTAPLGLRIATSSARLGRTELPSGIPPFGQRLAQLRQHWELRLARLDWTPDLAEEIGSARWFRGLGTLFGLSALALAFLPDFSSIAAPPAMHVDSTSQDEFRNQAIQPLAYGGESGRKMGLTERVSPVANVPERPIVQLTATFTQGDSFDHLLERAGVGAGDATRVSNLVAGSIEQGGLTPGTQIDITLGKRSGPGLPRPLEAVSFRARFDLKLGVVRSGSDFVLRPQAIAVNAMPLRIRGTIGAGLYRSARAAGAPIEAIQQYLQVLDQHLSLDTAIEPGDTFDIIVGFKRAATGETRVGELLFAGVERNGRPKAQLLRWGGDGQFFEASGMGAQRSGLIMPVVGRITSDFGARRHPILGYTRMHAGVDFGAPMGAPIYAVGDATVTFAGWGGGHGNHVKLDHGGGWGTGYSHMSRIAVSPGSRVRAGQVIGYVGSTGLSTGPHLHYELYRNGAKVNPMSVRFTVSNQVDAKELAAFKARMAALKAVVPGAALGPAATPAPALPQL</sequence>
<dbReference type="Pfam" id="PF01551">
    <property type="entry name" value="Peptidase_M23"/>
    <property type="match status" value="1"/>
</dbReference>
<dbReference type="Proteomes" id="UP000321172">
    <property type="component" value="Chromosome"/>
</dbReference>
<dbReference type="KEGG" id="ngf:FRF71_06270"/>
<dbReference type="OrthoDB" id="9815245at2"/>
<reference evidence="3 4" key="1">
    <citation type="journal article" date="2013" name="J. Microbiol. Biotechnol.">
        <title>Novosphingobium ginsenosidimutans sp. nov., with the ability to convert ginsenoside.</title>
        <authorList>
            <person name="Kim J.K."/>
            <person name="He D."/>
            <person name="Liu Q.M."/>
            <person name="Park H.Y."/>
            <person name="Jung M.S."/>
            <person name="Yoon M.H."/>
            <person name="Kim S.C."/>
            <person name="Im W.T."/>
        </authorList>
    </citation>
    <scope>NUCLEOTIDE SEQUENCE [LARGE SCALE GENOMIC DNA]</scope>
    <source>
        <strain evidence="3 4">FW-6</strain>
    </source>
</reference>
<dbReference type="InterPro" id="IPR016047">
    <property type="entry name" value="M23ase_b-sheet_dom"/>
</dbReference>
<evidence type="ECO:0000313" key="3">
    <source>
        <dbReference type="EMBL" id="QEA15776.1"/>
    </source>
</evidence>
<evidence type="ECO:0000256" key="1">
    <source>
        <dbReference type="ARBA" id="ARBA00022729"/>
    </source>
</evidence>
<dbReference type="GO" id="GO:0004222">
    <property type="term" value="F:metalloendopeptidase activity"/>
    <property type="evidence" value="ECO:0007669"/>
    <property type="project" value="TreeGrafter"/>
</dbReference>
<dbReference type="InterPro" id="IPR011055">
    <property type="entry name" value="Dup_hybrid_motif"/>
</dbReference>
<gene>
    <name evidence="3" type="ORF">FRF71_06270</name>
</gene>
<dbReference type="PANTHER" id="PTHR21666:SF289">
    <property type="entry name" value="L-ALA--D-GLU ENDOPEPTIDASE"/>
    <property type="match status" value="1"/>
</dbReference>
<dbReference type="SUPFAM" id="SSF51261">
    <property type="entry name" value="Duplicated hybrid motif"/>
    <property type="match status" value="1"/>
</dbReference>
<organism evidence="3 4">
    <name type="scientific">Novosphingobium ginsenosidimutans</name>
    <dbReference type="NCBI Taxonomy" id="1176536"/>
    <lineage>
        <taxon>Bacteria</taxon>
        <taxon>Pseudomonadati</taxon>
        <taxon>Pseudomonadota</taxon>
        <taxon>Alphaproteobacteria</taxon>
        <taxon>Sphingomonadales</taxon>
        <taxon>Sphingomonadaceae</taxon>
        <taxon>Novosphingobium</taxon>
    </lineage>
</organism>
<dbReference type="InterPro" id="IPR050570">
    <property type="entry name" value="Cell_wall_metabolism_enzyme"/>
</dbReference>
<evidence type="ECO:0000313" key="4">
    <source>
        <dbReference type="Proteomes" id="UP000321172"/>
    </source>
</evidence>
<dbReference type="CDD" id="cd12797">
    <property type="entry name" value="M23_peptidase"/>
    <property type="match status" value="1"/>
</dbReference>
<dbReference type="PANTHER" id="PTHR21666">
    <property type="entry name" value="PEPTIDASE-RELATED"/>
    <property type="match status" value="1"/>
</dbReference>
<keyword evidence="4" id="KW-1185">Reference proteome</keyword>
<feature type="domain" description="M23ase beta-sheet core" evidence="2">
    <location>
        <begin position="376"/>
        <end position="471"/>
    </location>
</feature>
<dbReference type="EMBL" id="CP042345">
    <property type="protein sequence ID" value="QEA15776.1"/>
    <property type="molecule type" value="Genomic_DNA"/>
</dbReference>
<evidence type="ECO:0000259" key="2">
    <source>
        <dbReference type="Pfam" id="PF01551"/>
    </source>
</evidence>
<name>A0A5B8S2M4_9SPHN</name>
<proteinExistence type="predicted"/>
<keyword evidence="1" id="KW-0732">Signal</keyword>
<dbReference type="Gene3D" id="3.10.450.350">
    <property type="match status" value="1"/>
</dbReference>
<dbReference type="Gene3D" id="2.70.70.10">
    <property type="entry name" value="Glucose Permease (Domain IIA)"/>
    <property type="match status" value="1"/>
</dbReference>
<dbReference type="RefSeq" id="WP_147089754.1">
    <property type="nucleotide sequence ID" value="NZ_BAABJD010000001.1"/>
</dbReference>